<keyword evidence="3" id="KW-1185">Reference proteome</keyword>
<dbReference type="AlphaFoldDB" id="A0AAD5NK37"/>
<organism evidence="2 3">
    <name type="scientific">Acer negundo</name>
    <name type="common">Box elder</name>
    <dbReference type="NCBI Taxonomy" id="4023"/>
    <lineage>
        <taxon>Eukaryota</taxon>
        <taxon>Viridiplantae</taxon>
        <taxon>Streptophyta</taxon>
        <taxon>Embryophyta</taxon>
        <taxon>Tracheophyta</taxon>
        <taxon>Spermatophyta</taxon>
        <taxon>Magnoliopsida</taxon>
        <taxon>eudicotyledons</taxon>
        <taxon>Gunneridae</taxon>
        <taxon>Pentapetalae</taxon>
        <taxon>rosids</taxon>
        <taxon>malvids</taxon>
        <taxon>Sapindales</taxon>
        <taxon>Sapindaceae</taxon>
        <taxon>Hippocastanoideae</taxon>
        <taxon>Acereae</taxon>
        <taxon>Acer</taxon>
    </lineage>
</organism>
<dbReference type="GO" id="GO:0004252">
    <property type="term" value="F:serine-type endopeptidase activity"/>
    <property type="evidence" value="ECO:0007669"/>
    <property type="project" value="InterPro"/>
</dbReference>
<dbReference type="Proteomes" id="UP001064489">
    <property type="component" value="Chromosome 2"/>
</dbReference>
<feature type="compositionally biased region" description="Basic and acidic residues" evidence="1">
    <location>
        <begin position="11"/>
        <end position="21"/>
    </location>
</feature>
<dbReference type="EMBL" id="JAJSOW010000106">
    <property type="protein sequence ID" value="KAI9161592.1"/>
    <property type="molecule type" value="Genomic_DNA"/>
</dbReference>
<gene>
    <name evidence="2" type="ORF">LWI28_018900</name>
</gene>
<dbReference type="GO" id="GO:0006508">
    <property type="term" value="P:proteolysis"/>
    <property type="evidence" value="ECO:0007669"/>
    <property type="project" value="InterPro"/>
</dbReference>
<evidence type="ECO:0000256" key="1">
    <source>
        <dbReference type="SAM" id="MobiDB-lite"/>
    </source>
</evidence>
<evidence type="ECO:0000313" key="2">
    <source>
        <dbReference type="EMBL" id="KAI9161592.1"/>
    </source>
</evidence>
<feature type="region of interest" description="Disordered" evidence="1">
    <location>
        <begin position="162"/>
        <end position="191"/>
    </location>
</feature>
<reference evidence="2" key="2">
    <citation type="submission" date="2023-02" db="EMBL/GenBank/DDBJ databases">
        <authorList>
            <person name="Swenson N.G."/>
            <person name="Wegrzyn J.L."/>
            <person name="Mcevoy S.L."/>
        </authorList>
    </citation>
    <scope>NUCLEOTIDE SEQUENCE</scope>
    <source>
        <strain evidence="2">91603</strain>
        <tissue evidence="2">Leaf</tissue>
    </source>
</reference>
<evidence type="ECO:0000313" key="3">
    <source>
        <dbReference type="Proteomes" id="UP001064489"/>
    </source>
</evidence>
<sequence length="202" mass="23101">MMMMMMRRRFVRGERRKRSEDGDQPTRPPNAKKRTKTVKNTVVLVLLQLSARKRQHFNNCRKTDNGIHLSQHKYVQDLLSKTGLATLIKSVHQDWSSAAIRSALVTTAWPLIKKLRNCRVIDLPTAHVEQVCFNSLPSKANINTEDYVQLLYSMYHLPGKQPPPWTQPQPTIHHNPKSQGQGTSDSKGDKCETCTLTQCTKL</sequence>
<comment type="caution">
    <text evidence="2">The sequence shown here is derived from an EMBL/GenBank/DDBJ whole genome shotgun (WGS) entry which is preliminary data.</text>
</comment>
<feature type="region of interest" description="Disordered" evidence="1">
    <location>
        <begin position="1"/>
        <end position="35"/>
    </location>
</feature>
<proteinExistence type="predicted"/>
<dbReference type="Gene3D" id="3.40.50.200">
    <property type="entry name" value="Peptidase S8/S53 domain"/>
    <property type="match status" value="1"/>
</dbReference>
<accession>A0AAD5NK37</accession>
<feature type="compositionally biased region" description="Basic residues" evidence="1">
    <location>
        <begin position="1"/>
        <end position="10"/>
    </location>
</feature>
<name>A0AAD5NK37_ACENE</name>
<dbReference type="InterPro" id="IPR036852">
    <property type="entry name" value="Peptidase_S8/S53_dom_sf"/>
</dbReference>
<reference evidence="2" key="1">
    <citation type="journal article" date="2022" name="Plant J.">
        <title>Strategies of tolerance reflected in two North American maple genomes.</title>
        <authorList>
            <person name="McEvoy S.L."/>
            <person name="Sezen U.U."/>
            <person name="Trouern-Trend A."/>
            <person name="McMahon S.M."/>
            <person name="Schaberg P.G."/>
            <person name="Yang J."/>
            <person name="Wegrzyn J.L."/>
            <person name="Swenson N.G."/>
        </authorList>
    </citation>
    <scope>NUCLEOTIDE SEQUENCE</scope>
    <source>
        <strain evidence="2">91603</strain>
    </source>
</reference>
<protein>
    <submittedName>
        <fullName evidence="2">Uncharacterized protein</fullName>
    </submittedName>
</protein>